<keyword evidence="2" id="KW-1185">Reference proteome</keyword>
<organism evidence="1 2">
    <name type="scientific">Sinosporangium album</name>
    <dbReference type="NCBI Taxonomy" id="504805"/>
    <lineage>
        <taxon>Bacteria</taxon>
        <taxon>Bacillati</taxon>
        <taxon>Actinomycetota</taxon>
        <taxon>Actinomycetes</taxon>
        <taxon>Streptosporangiales</taxon>
        <taxon>Streptosporangiaceae</taxon>
        <taxon>Sinosporangium</taxon>
    </lineage>
</organism>
<gene>
    <name evidence="1" type="ORF">SAMN05421505_11452</name>
</gene>
<reference evidence="1 2" key="1">
    <citation type="submission" date="2016-10" db="EMBL/GenBank/DDBJ databases">
        <authorList>
            <person name="de Groot N.N."/>
        </authorList>
    </citation>
    <scope>NUCLEOTIDE SEQUENCE [LARGE SCALE GENOMIC DNA]</scope>
    <source>
        <strain evidence="1 2">CPCC 201354</strain>
    </source>
</reference>
<dbReference type="Proteomes" id="UP000198923">
    <property type="component" value="Unassembled WGS sequence"/>
</dbReference>
<proteinExistence type="predicted"/>
<protein>
    <submittedName>
        <fullName evidence="1">Uncharacterized protein</fullName>
    </submittedName>
</protein>
<dbReference type="AlphaFoldDB" id="A0A1G8BJV7"/>
<sequence>MAGRPAAYDGGDAVLLGEGEGEVHAVGPQAAPGREQPYGDLRPEGCGSERHALAEVLRGSGSSSGSCGNALRDVAFITFLDHAECGNFPPLT</sequence>
<evidence type="ECO:0000313" key="1">
    <source>
        <dbReference type="EMBL" id="SDH32860.1"/>
    </source>
</evidence>
<dbReference type="RefSeq" id="WP_143020298.1">
    <property type="nucleotide sequence ID" value="NZ_FNCN01000014.1"/>
</dbReference>
<dbReference type="EMBL" id="FNCN01000014">
    <property type="protein sequence ID" value="SDH32860.1"/>
    <property type="molecule type" value="Genomic_DNA"/>
</dbReference>
<accession>A0A1G8BJV7</accession>
<dbReference type="STRING" id="504805.SAMN05421505_11452"/>
<evidence type="ECO:0000313" key="2">
    <source>
        <dbReference type="Proteomes" id="UP000198923"/>
    </source>
</evidence>
<name>A0A1G8BJV7_9ACTN</name>